<evidence type="ECO:0000259" key="3">
    <source>
        <dbReference type="Pfam" id="PF04422"/>
    </source>
</evidence>
<feature type="compositionally biased region" description="Polar residues" evidence="2">
    <location>
        <begin position="581"/>
        <end position="602"/>
    </location>
</feature>
<feature type="compositionally biased region" description="Polar residues" evidence="2">
    <location>
        <begin position="327"/>
        <end position="341"/>
    </location>
</feature>
<dbReference type="EMBL" id="PNBA02000003">
    <property type="protein sequence ID" value="KAG6431290.1"/>
    <property type="molecule type" value="Genomic_DNA"/>
</dbReference>
<dbReference type="InterPro" id="IPR007525">
    <property type="entry name" value="FrhB_FdhB_C"/>
</dbReference>
<feature type="coiled-coil region" evidence="1">
    <location>
        <begin position="393"/>
        <end position="567"/>
    </location>
</feature>
<feature type="compositionally biased region" description="Polar residues" evidence="2">
    <location>
        <begin position="299"/>
        <end position="311"/>
    </location>
</feature>
<keyword evidence="6" id="KW-1185">Reference proteome</keyword>
<evidence type="ECO:0000256" key="2">
    <source>
        <dbReference type="SAM" id="MobiDB-lite"/>
    </source>
</evidence>
<name>A0A8X8YG70_SALSN</name>
<feature type="region of interest" description="Disordered" evidence="2">
    <location>
        <begin position="299"/>
        <end position="356"/>
    </location>
</feature>
<evidence type="ECO:0008006" key="7">
    <source>
        <dbReference type="Google" id="ProtNLM"/>
    </source>
</evidence>
<gene>
    <name evidence="5" type="ORF">SASPL_109369</name>
</gene>
<accession>A0A8X8YG70</accession>
<reference evidence="5" key="1">
    <citation type="submission" date="2018-01" db="EMBL/GenBank/DDBJ databases">
        <authorList>
            <person name="Mao J.F."/>
        </authorList>
    </citation>
    <scope>NUCLEOTIDE SEQUENCE</scope>
    <source>
        <strain evidence="5">Huo1</strain>
        <tissue evidence="5">Leaf</tissue>
    </source>
</reference>
<feature type="domain" description="Coenzyme F420 hydrogenase/dehydrogenase beta subunit N-terminal" evidence="3">
    <location>
        <begin position="873"/>
        <end position="947"/>
    </location>
</feature>
<feature type="compositionally biased region" description="Basic and acidic residues" evidence="2">
    <location>
        <begin position="8"/>
        <end position="24"/>
    </location>
</feature>
<dbReference type="InterPro" id="IPR044194">
    <property type="entry name" value="BLISTER"/>
</dbReference>
<feature type="region of interest" description="Disordered" evidence="2">
    <location>
        <begin position="568"/>
        <end position="612"/>
    </location>
</feature>
<feature type="compositionally biased region" description="Basic and acidic residues" evidence="2">
    <location>
        <begin position="64"/>
        <end position="76"/>
    </location>
</feature>
<evidence type="ECO:0000313" key="5">
    <source>
        <dbReference type="EMBL" id="KAG6431290.1"/>
    </source>
</evidence>
<feature type="compositionally biased region" description="Polar residues" evidence="2">
    <location>
        <begin position="51"/>
        <end position="63"/>
    </location>
</feature>
<protein>
    <recommendedName>
        <fullName evidence="7">7-hydroxymethyl chlorophyll a reductase</fullName>
    </recommendedName>
</protein>
<evidence type="ECO:0000259" key="4">
    <source>
        <dbReference type="Pfam" id="PF04432"/>
    </source>
</evidence>
<proteinExistence type="predicted"/>
<dbReference type="InterPro" id="IPR007516">
    <property type="entry name" value="Co_F420_Hydgase/DH_bsu_N"/>
</dbReference>
<keyword evidence="1" id="KW-0175">Coiled coil</keyword>
<feature type="region of interest" description="Disordered" evidence="2">
    <location>
        <begin position="1"/>
        <end position="76"/>
    </location>
</feature>
<dbReference type="Pfam" id="PF04422">
    <property type="entry name" value="FrhB_FdhB_N"/>
    <property type="match status" value="1"/>
</dbReference>
<dbReference type="PANTHER" id="PTHR47490:SF2">
    <property type="entry name" value="PROTEIN BLISTER"/>
    <property type="match status" value="1"/>
</dbReference>
<dbReference type="AlphaFoldDB" id="A0A8X8YG70"/>
<reference evidence="5" key="2">
    <citation type="submission" date="2020-08" db="EMBL/GenBank/DDBJ databases">
        <title>Plant Genome Project.</title>
        <authorList>
            <person name="Zhang R.-G."/>
        </authorList>
    </citation>
    <scope>NUCLEOTIDE SEQUENCE</scope>
    <source>
        <strain evidence="5">Huo1</strain>
        <tissue evidence="5">Leaf</tissue>
    </source>
</reference>
<dbReference type="Pfam" id="PF04432">
    <property type="entry name" value="FrhB_FdhB_C"/>
    <property type="match status" value="1"/>
</dbReference>
<feature type="domain" description="Coenzyme F420 hydrogenase/dehydrogenase beta subunit C-terminal" evidence="4">
    <location>
        <begin position="956"/>
        <end position="1104"/>
    </location>
</feature>
<feature type="compositionally biased region" description="Polar residues" evidence="2">
    <location>
        <begin position="772"/>
        <end position="783"/>
    </location>
</feature>
<organism evidence="5">
    <name type="scientific">Salvia splendens</name>
    <name type="common">Scarlet sage</name>
    <dbReference type="NCBI Taxonomy" id="180675"/>
    <lineage>
        <taxon>Eukaryota</taxon>
        <taxon>Viridiplantae</taxon>
        <taxon>Streptophyta</taxon>
        <taxon>Embryophyta</taxon>
        <taxon>Tracheophyta</taxon>
        <taxon>Spermatophyta</taxon>
        <taxon>Magnoliopsida</taxon>
        <taxon>eudicotyledons</taxon>
        <taxon>Gunneridae</taxon>
        <taxon>Pentapetalae</taxon>
        <taxon>asterids</taxon>
        <taxon>lamiids</taxon>
        <taxon>Lamiales</taxon>
        <taxon>Lamiaceae</taxon>
        <taxon>Nepetoideae</taxon>
        <taxon>Mentheae</taxon>
        <taxon>Salviinae</taxon>
        <taxon>Salvia</taxon>
        <taxon>Salvia subgen. Calosphace</taxon>
        <taxon>core Calosphace</taxon>
    </lineage>
</organism>
<dbReference type="PANTHER" id="PTHR47490">
    <property type="entry name" value="PROTEIN BLISTER"/>
    <property type="match status" value="1"/>
</dbReference>
<sequence length="1216" mass="135102">MASAQVLKKQEHLEAGKKKLEEFRRKRAAKKASSTNVINEKQPPETENVRPTESNGVGTSDTISEGRPETSNDVPKIAEKEYDIPRQNDFISSSDKNATSSLLDRNNDIIASDFVHSYSNNEGYRDHASSVHLEQYQSPQDKFQSRKDEYGISVEIASGENHASSYLTSDGLDKYPSNDIHRPEKDVPLVNSSTSSIYTANFKPKNFVSSLGNSRDEDFKLTMPSFIGMLFVLYVILWSSSGMVEPQHSSSNISDPAIGLKEKFSVLSGMEGKKFGSAFNHSESTNNLFLWTSDNKSDYNSETLSSSNRGPTSPPASGRRTRPSFLDSIQISKGPSSSPPLFSTEKDDISSSKVHPVDGLASSVPHRFTNTTFSSGDGVGLFNITEQKHDFFSQKQNEDFAALEQHIEDLTQEKFSLQRALEASRALAESLASENSALTDSYNQQGTVVNQLKFDLERLQEEIKAQLVELEAVKMEYSNVLLECNAADERAKLLASEVIALEEKALRLRSNELKLERELENSQAEIYSYRKRMSSLEKDRHDLQSTIDALQEEKKLLQSKLWKASSTSSDLSKTSTPKTDVSTSTEDLDTNTATESAVSASGTVGIGDEGPRSQFSPENVYLNLESLPVAFPSDQIRMIQNINTLIVELSIEKDQLMQALSAESSHSSKLLELNKELTRKLEAQTQRLELLMAQSMANDNNQPRHQNIQTLPVSITYADEGDEVVERVLGWIMKLFPVYQSLTVAIATTYTTTMAAAGILHHNPFSLSIVSQSSTEGTTSNSPKLRGDWRQKSRPITPGGTYPAKDHCSRCGLCDTYYIAHVKNACAFLGDGMSRIEVTSVFALVVLEPKVHGRGRKIDSLDETYMGVYEDLLYARKTQPVEGAQWTGIVTTIAMEMLRTGMVEAVVCVQSDPEDRFTPRPVLARTPEEVLAAKGVKPTLSPNLDTLALVEAAGVKRLLFCGVGCQVQALRSVEHHLNLEKLYVLGTNCVDNGTREGLDKFLKAASTEPETVLHYEFMQDYKVHLKHLDGRIEEVPYFSLPANELTDVIAPSCYSCFDYTNGLADLVVGYMGVPKYARVSMTQHPQYVTVRNERGKEMLNLVKDLLEITPTISSGNRRPFVTETVKADDNAKLGKGPSQPAPKLVGDLIAFILNLVGPKGLEFARYSLDYHTIRNYLHVNRAWGKERAEKHMPSYAKKLVSMYNQNGEIDQMLLNK</sequence>
<feature type="coiled-coil region" evidence="1">
    <location>
        <begin position="639"/>
        <end position="694"/>
    </location>
</feature>
<comment type="caution">
    <text evidence="5">The sequence shown here is derived from an EMBL/GenBank/DDBJ whole genome shotgun (WGS) entry which is preliminary data.</text>
</comment>
<feature type="region of interest" description="Disordered" evidence="2">
    <location>
        <begin position="772"/>
        <end position="801"/>
    </location>
</feature>
<dbReference type="GO" id="GO:0040008">
    <property type="term" value="P:regulation of growth"/>
    <property type="evidence" value="ECO:0007669"/>
    <property type="project" value="InterPro"/>
</dbReference>
<evidence type="ECO:0000313" key="6">
    <source>
        <dbReference type="Proteomes" id="UP000298416"/>
    </source>
</evidence>
<feature type="compositionally biased region" description="Low complexity" evidence="2">
    <location>
        <begin position="568"/>
        <end position="580"/>
    </location>
</feature>
<dbReference type="Proteomes" id="UP000298416">
    <property type="component" value="Unassembled WGS sequence"/>
</dbReference>
<evidence type="ECO:0000256" key="1">
    <source>
        <dbReference type="SAM" id="Coils"/>
    </source>
</evidence>